<dbReference type="AlphaFoldDB" id="A0AAJ5RJB6"/>
<dbReference type="Proteomes" id="UP001215533">
    <property type="component" value="Plasmid p1_CACC879"/>
</dbReference>
<gene>
    <name evidence="1" type="ORF">PSR33_09850</name>
</gene>
<evidence type="ECO:0000313" key="1">
    <source>
        <dbReference type="EMBL" id="WDC92853.1"/>
    </source>
</evidence>
<proteinExistence type="predicted"/>
<dbReference type="Pfam" id="PF16784">
    <property type="entry name" value="HNHc_6"/>
    <property type="match status" value="1"/>
</dbReference>
<dbReference type="InterPro" id="IPR041242">
    <property type="entry name" value="HNHc_6"/>
</dbReference>
<protein>
    <submittedName>
        <fullName evidence="1">HNHc nuclease</fullName>
    </submittedName>
</protein>
<sequence length="224" mass="26049">MVRIQGDEVTFKFDEMPSLDRLKVLYGGNLSKVVADIEFIDPRRFSIKQRKLFFAILEDIFRWSGNSTEMLKDYFYAEYSTKTYGGLISFKNDSTTTMSEATLMLELVIDFVLQNDVPINKAFYLLPKDEAYWGYYCCKNRKCMECGRKADIHHVDALGMGSNRTKAKHLKHHFMALCRFHHVEIEQIGRPAFAKKYHMPVDGVKLDLETLKNLNIQGDYSNDK</sequence>
<geneLocation type="plasmid" evidence="1 2">
    <name>p1_CACC879</name>
</geneLocation>
<reference evidence="1" key="1">
    <citation type="submission" date="2023-02" db="EMBL/GenBank/DDBJ databases">
        <title>Complete genome sequence of Lactobacillus curvatus CACC879 isolated from Pig feces.</title>
        <authorList>
            <person name="Park S."/>
            <person name="Park M.A."/>
            <person name="Kim D.-H."/>
            <person name="Kim Y."/>
        </authorList>
    </citation>
    <scope>NUCLEOTIDE SEQUENCE</scope>
    <source>
        <strain evidence="1">Curvatus</strain>
        <plasmid evidence="1">p1_CACC879</plasmid>
    </source>
</reference>
<dbReference type="EMBL" id="CP117684">
    <property type="protein sequence ID" value="WDC92853.1"/>
    <property type="molecule type" value="Genomic_DNA"/>
</dbReference>
<accession>A0AAJ5RJB6</accession>
<name>A0AAJ5RJB6_LATCU</name>
<evidence type="ECO:0000313" key="2">
    <source>
        <dbReference type="Proteomes" id="UP001215533"/>
    </source>
</evidence>
<organism evidence="1 2">
    <name type="scientific">Latilactobacillus curvatus</name>
    <name type="common">Lactobacillus curvatus</name>
    <dbReference type="NCBI Taxonomy" id="28038"/>
    <lineage>
        <taxon>Bacteria</taxon>
        <taxon>Bacillati</taxon>
        <taxon>Bacillota</taxon>
        <taxon>Bacilli</taxon>
        <taxon>Lactobacillales</taxon>
        <taxon>Lactobacillaceae</taxon>
        <taxon>Latilactobacillus</taxon>
    </lineage>
</organism>
<keyword evidence="1" id="KW-0614">Plasmid</keyword>